<evidence type="ECO:0000256" key="1">
    <source>
        <dbReference type="ARBA" id="ARBA00023002"/>
    </source>
</evidence>
<dbReference type="EMBL" id="WBMS02000016">
    <property type="protein sequence ID" value="MWA02951.1"/>
    <property type="molecule type" value="Genomic_DNA"/>
</dbReference>
<dbReference type="InterPro" id="IPR002938">
    <property type="entry name" value="FAD-bd"/>
</dbReference>
<dbReference type="SUPFAM" id="SSF51905">
    <property type="entry name" value="FAD/NAD(P)-binding domain"/>
    <property type="match status" value="1"/>
</dbReference>
<dbReference type="InterPro" id="IPR036188">
    <property type="entry name" value="FAD/NAD-bd_sf"/>
</dbReference>
<dbReference type="PRINTS" id="PR00420">
    <property type="entry name" value="RNGMNOXGNASE"/>
</dbReference>
<gene>
    <name evidence="4" type="ORF">F8568_021735</name>
</gene>
<dbReference type="Proteomes" id="UP000462055">
    <property type="component" value="Unassembled WGS sequence"/>
</dbReference>
<sequence length="400" mass="43193">MTTGPVIVVGAGPAGMAAALAMHRIGHEVMLLERYSEALPAGSGLSLFAPVVKALAALGVDTRDLGAPCSVVFERQDGRVLADIKFPPEVGAYGGGFFGLLRPALYRRMSAALPAGVLQPDRTVTGIKDRGDDVLVELADGERISAALVIGADGINSTVRTTLWGPSPIREHRLHVLCGFTFDLPPSARRDVCAIGLDGVIQASYSEIVDDGRRGHQWWIIEAWDPETPPPADLHERAAKLAADYGSPMPDLVAATRPEDVFRWQIRDRKPIKKWSKGRVTLAGDSAHATSPYAAYGAGMGIGDGYFLGQVLAGVDLADRDAVTAALRRYEDHRVHHTSSQVQLAYILGQVLHRVPAPLRPVRDLFLNRSGILQKRVGEKSPGEIVAQLEEMDDRVFSLR</sequence>
<dbReference type="PANTHER" id="PTHR13789">
    <property type="entry name" value="MONOOXYGENASE"/>
    <property type="match status" value="1"/>
</dbReference>
<dbReference type="InterPro" id="IPR050493">
    <property type="entry name" value="FAD-dep_Monooxygenase_BioMet"/>
</dbReference>
<evidence type="ECO:0000256" key="2">
    <source>
        <dbReference type="ARBA" id="ARBA00023033"/>
    </source>
</evidence>
<dbReference type="AlphaFoldDB" id="A0A6I4MGU9"/>
<dbReference type="Gene3D" id="3.50.50.60">
    <property type="entry name" value="FAD/NAD(P)-binding domain"/>
    <property type="match status" value="1"/>
</dbReference>
<dbReference type="PANTHER" id="PTHR13789:SF309">
    <property type="entry name" value="PUTATIVE (AFU_ORTHOLOGUE AFUA_6G14510)-RELATED"/>
    <property type="match status" value="1"/>
</dbReference>
<organism evidence="4 5">
    <name type="scientific">Actinomadura physcomitrii</name>
    <dbReference type="NCBI Taxonomy" id="2650748"/>
    <lineage>
        <taxon>Bacteria</taxon>
        <taxon>Bacillati</taxon>
        <taxon>Actinomycetota</taxon>
        <taxon>Actinomycetes</taxon>
        <taxon>Streptosporangiales</taxon>
        <taxon>Thermomonosporaceae</taxon>
        <taxon>Actinomadura</taxon>
    </lineage>
</organism>
<protein>
    <submittedName>
        <fullName evidence="4">FAD-binding protein</fullName>
    </submittedName>
</protein>
<accession>A0A6I4MGU9</accession>
<comment type="caution">
    <text evidence="4">The sequence shown here is derived from an EMBL/GenBank/DDBJ whole genome shotgun (WGS) entry which is preliminary data.</text>
</comment>
<keyword evidence="5" id="KW-1185">Reference proteome</keyword>
<reference evidence="4" key="1">
    <citation type="submission" date="2019-12" db="EMBL/GenBank/DDBJ databases">
        <title>Actinomadura physcomitrii sp. nov., a novel actinomycete isolated from moss [Physcomitrium sphaericum (Ludw) Fuernr].</title>
        <authorList>
            <person name="Zhuang X."/>
        </authorList>
    </citation>
    <scope>NUCLEOTIDE SEQUENCE [LARGE SCALE GENOMIC DNA]</scope>
    <source>
        <strain evidence="4">LD22</strain>
    </source>
</reference>
<keyword evidence="2" id="KW-0503">Monooxygenase</keyword>
<dbReference type="GO" id="GO:0004497">
    <property type="term" value="F:monooxygenase activity"/>
    <property type="evidence" value="ECO:0007669"/>
    <property type="project" value="UniProtKB-KW"/>
</dbReference>
<feature type="domain" description="FAD-binding" evidence="3">
    <location>
        <begin position="5"/>
        <end position="342"/>
    </location>
</feature>
<evidence type="ECO:0000259" key="3">
    <source>
        <dbReference type="Pfam" id="PF01494"/>
    </source>
</evidence>
<proteinExistence type="predicted"/>
<dbReference type="RefSeq" id="WP_151595581.1">
    <property type="nucleotide sequence ID" value="NZ_WBMS02000016.1"/>
</dbReference>
<evidence type="ECO:0000313" key="4">
    <source>
        <dbReference type="EMBL" id="MWA02951.1"/>
    </source>
</evidence>
<dbReference type="GO" id="GO:0071949">
    <property type="term" value="F:FAD binding"/>
    <property type="evidence" value="ECO:0007669"/>
    <property type="project" value="InterPro"/>
</dbReference>
<dbReference type="Pfam" id="PF01494">
    <property type="entry name" value="FAD_binding_3"/>
    <property type="match status" value="1"/>
</dbReference>
<evidence type="ECO:0000313" key="5">
    <source>
        <dbReference type="Proteomes" id="UP000462055"/>
    </source>
</evidence>
<keyword evidence="1" id="KW-0560">Oxidoreductase</keyword>
<name>A0A6I4MGU9_9ACTN</name>